<organism evidence="3 4">
    <name type="scientific">Haloferax denitrificans ATCC 35960</name>
    <dbReference type="NCBI Taxonomy" id="662478"/>
    <lineage>
        <taxon>Archaea</taxon>
        <taxon>Methanobacteriati</taxon>
        <taxon>Methanobacteriota</taxon>
        <taxon>Stenosarchaea group</taxon>
        <taxon>Halobacteria</taxon>
        <taxon>Halobacteriales</taxon>
        <taxon>Haloferacaceae</taxon>
        <taxon>Haloferax</taxon>
    </lineage>
</organism>
<protein>
    <submittedName>
        <fullName evidence="3">Uncharacterized protein</fullName>
    </submittedName>
</protein>
<comment type="caution">
    <text evidence="3">The sequence shown here is derived from an EMBL/GenBank/DDBJ whole genome shotgun (WGS) entry which is preliminary data.</text>
</comment>
<accession>M0JCP6</accession>
<dbReference type="Proteomes" id="UP000011553">
    <property type="component" value="Unassembled WGS sequence"/>
</dbReference>
<dbReference type="EMBL" id="AOLP01000009">
    <property type="protein sequence ID" value="EMA05794.1"/>
    <property type="molecule type" value="Genomic_DNA"/>
</dbReference>
<keyword evidence="2" id="KW-1133">Transmembrane helix</keyword>
<sequence>MPAFDSAVRQVGDLVVVALLLFGLTSVVAPLDVFLSSVGVDAPWFAGLVAAALIALALLLARPLRLRLVARVWGVGLVVTALWIPLFGPPRTSGKPGRYSRLVGGLSRRRRRPDLPAAVAGGRGATAGRVSRARRGRSRASERRSRGPARPVARRAERFSVSAATIRT</sequence>
<evidence type="ECO:0000256" key="2">
    <source>
        <dbReference type="SAM" id="Phobius"/>
    </source>
</evidence>
<dbReference type="PATRIC" id="fig|662478.6.peg.1570"/>
<dbReference type="AlphaFoldDB" id="M0JCP6"/>
<feature type="transmembrane region" description="Helical" evidence="2">
    <location>
        <begin position="43"/>
        <end position="61"/>
    </location>
</feature>
<proteinExistence type="predicted"/>
<feature type="transmembrane region" description="Helical" evidence="2">
    <location>
        <begin position="68"/>
        <end position="88"/>
    </location>
</feature>
<keyword evidence="2" id="KW-0812">Transmembrane</keyword>
<feature type="region of interest" description="Disordered" evidence="1">
    <location>
        <begin position="117"/>
        <end position="154"/>
    </location>
</feature>
<evidence type="ECO:0000313" key="4">
    <source>
        <dbReference type="Proteomes" id="UP000011553"/>
    </source>
</evidence>
<evidence type="ECO:0000256" key="1">
    <source>
        <dbReference type="SAM" id="MobiDB-lite"/>
    </source>
</evidence>
<gene>
    <name evidence="3" type="ORF">C438_08202</name>
</gene>
<keyword evidence="4" id="KW-1185">Reference proteome</keyword>
<reference evidence="3 4" key="1">
    <citation type="journal article" date="2014" name="PLoS Genet.">
        <title>Phylogenetically driven sequencing of extremely halophilic archaea reveals strategies for static and dynamic osmo-response.</title>
        <authorList>
            <person name="Becker E.A."/>
            <person name="Seitzer P.M."/>
            <person name="Tritt A."/>
            <person name="Larsen D."/>
            <person name="Krusor M."/>
            <person name="Yao A.I."/>
            <person name="Wu D."/>
            <person name="Madern D."/>
            <person name="Eisen J.A."/>
            <person name="Darling A.E."/>
            <person name="Facciotti M.T."/>
        </authorList>
    </citation>
    <scope>NUCLEOTIDE SEQUENCE [LARGE SCALE GENOMIC DNA]</scope>
    <source>
        <strain evidence="3 4">ATCC 35960</strain>
    </source>
</reference>
<keyword evidence="2" id="KW-0472">Membrane</keyword>
<name>M0JCP6_9EURY</name>
<feature type="transmembrane region" description="Helical" evidence="2">
    <location>
        <begin position="12"/>
        <end position="31"/>
    </location>
</feature>
<evidence type="ECO:0000313" key="3">
    <source>
        <dbReference type="EMBL" id="EMA05794.1"/>
    </source>
</evidence>